<gene>
    <name evidence="1" type="ORF">RchiOBHm_Chr5g0028711</name>
</gene>
<comment type="caution">
    <text evidence="1">The sequence shown here is derived from an EMBL/GenBank/DDBJ whole genome shotgun (WGS) entry which is preliminary data.</text>
</comment>
<protein>
    <submittedName>
        <fullName evidence="1">Putative histone deacetylase</fullName>
        <ecNumber evidence="1">3.5.1.98</ecNumber>
    </submittedName>
</protein>
<keyword evidence="1" id="KW-0378">Hydrolase</keyword>
<dbReference type="AlphaFoldDB" id="A0A2P6Q9F6"/>
<evidence type="ECO:0000313" key="2">
    <source>
        <dbReference type="Proteomes" id="UP000238479"/>
    </source>
</evidence>
<keyword evidence="2" id="KW-1185">Reference proteome</keyword>
<dbReference type="STRING" id="74649.A0A2P6Q9F6"/>
<dbReference type="InterPro" id="IPR023696">
    <property type="entry name" value="Ureohydrolase_dom_sf"/>
</dbReference>
<evidence type="ECO:0000313" key="1">
    <source>
        <dbReference type="EMBL" id="PRQ30812.1"/>
    </source>
</evidence>
<dbReference type="Gramene" id="PRQ30812">
    <property type="protein sequence ID" value="PRQ30812"/>
    <property type="gene ID" value="RchiOBHm_Chr5g0028711"/>
</dbReference>
<dbReference type="GO" id="GO:0141221">
    <property type="term" value="F:histone deacetylase activity, hydrolytic mechanism"/>
    <property type="evidence" value="ECO:0007669"/>
    <property type="project" value="UniProtKB-EC"/>
</dbReference>
<dbReference type="EMBL" id="PDCK01000043">
    <property type="protein sequence ID" value="PRQ30812.1"/>
    <property type="molecule type" value="Genomic_DNA"/>
</dbReference>
<reference evidence="1 2" key="1">
    <citation type="journal article" date="2018" name="Nat. Genet.">
        <title>The Rosa genome provides new insights in the design of modern roses.</title>
        <authorList>
            <person name="Bendahmane M."/>
        </authorList>
    </citation>
    <scope>NUCLEOTIDE SEQUENCE [LARGE SCALE GENOMIC DNA]</scope>
    <source>
        <strain evidence="2">cv. Old Blush</strain>
    </source>
</reference>
<accession>A0A2P6Q9F6</accession>
<organism evidence="1 2">
    <name type="scientific">Rosa chinensis</name>
    <name type="common">China rose</name>
    <dbReference type="NCBI Taxonomy" id="74649"/>
    <lineage>
        <taxon>Eukaryota</taxon>
        <taxon>Viridiplantae</taxon>
        <taxon>Streptophyta</taxon>
        <taxon>Embryophyta</taxon>
        <taxon>Tracheophyta</taxon>
        <taxon>Spermatophyta</taxon>
        <taxon>Magnoliopsida</taxon>
        <taxon>eudicotyledons</taxon>
        <taxon>Gunneridae</taxon>
        <taxon>Pentapetalae</taxon>
        <taxon>rosids</taxon>
        <taxon>fabids</taxon>
        <taxon>Rosales</taxon>
        <taxon>Rosaceae</taxon>
        <taxon>Rosoideae</taxon>
        <taxon>Rosoideae incertae sedis</taxon>
        <taxon>Rosa</taxon>
    </lineage>
</organism>
<dbReference type="Proteomes" id="UP000238479">
    <property type="component" value="Chromosome 5"/>
</dbReference>
<sequence length="261" mass="28953">MAEEGDEIGVGLGLRYRGVGGERETELGDGIGSGIELEEGTWSEEAFEFGGWGLNYLLHLFLKFRFPLISGGGEFDDKGAQPNLSGAAVFSPASSTLMSRASRHPFDSAKWDRVCRFLSMDDVVDKNCIVEPKEATKEDLVVPHVALFPNCLVQQKVLSPPFHNQAIRHPSYIFFLVLSSTKKGRKENKDLLCLYYTAGGGTILATKLAKERGWAINVGGLGFIIVDYEARRFIDQRVEVAVSRGTTTTEYLRKMKLLRLK</sequence>
<proteinExistence type="predicted"/>
<dbReference type="SUPFAM" id="SSF52768">
    <property type="entry name" value="Arginase/deacetylase"/>
    <property type="match status" value="1"/>
</dbReference>
<name>A0A2P6Q9F6_ROSCH</name>
<dbReference type="EC" id="3.5.1.98" evidence="1"/>